<accession>A0AAW2HZ17</accession>
<reference evidence="1" key="1">
    <citation type="journal article" date="2024" name="Gigascience">
        <title>Chromosome-level genome of the poultry shaft louse Menopon gallinae provides insight into the host-switching and adaptive evolution of parasitic lice.</title>
        <authorList>
            <person name="Xu Y."/>
            <person name="Ma L."/>
            <person name="Liu S."/>
            <person name="Liang Y."/>
            <person name="Liu Q."/>
            <person name="He Z."/>
            <person name="Tian L."/>
            <person name="Duan Y."/>
            <person name="Cai W."/>
            <person name="Li H."/>
            <person name="Song F."/>
        </authorList>
    </citation>
    <scope>NUCLEOTIDE SEQUENCE</scope>
    <source>
        <strain evidence="1">Cailab_2023a</strain>
    </source>
</reference>
<organism evidence="1">
    <name type="scientific">Menopon gallinae</name>
    <name type="common">poultry shaft louse</name>
    <dbReference type="NCBI Taxonomy" id="328185"/>
    <lineage>
        <taxon>Eukaryota</taxon>
        <taxon>Metazoa</taxon>
        <taxon>Ecdysozoa</taxon>
        <taxon>Arthropoda</taxon>
        <taxon>Hexapoda</taxon>
        <taxon>Insecta</taxon>
        <taxon>Pterygota</taxon>
        <taxon>Neoptera</taxon>
        <taxon>Paraneoptera</taxon>
        <taxon>Psocodea</taxon>
        <taxon>Troctomorpha</taxon>
        <taxon>Phthiraptera</taxon>
        <taxon>Amblycera</taxon>
        <taxon>Menoponidae</taxon>
        <taxon>Menopon</taxon>
    </lineage>
</organism>
<gene>
    <name evidence="1" type="ORF">PYX00_002756</name>
</gene>
<comment type="caution">
    <text evidence="1">The sequence shown here is derived from an EMBL/GenBank/DDBJ whole genome shotgun (WGS) entry which is preliminary data.</text>
</comment>
<name>A0AAW2HZ17_9NEOP</name>
<evidence type="ECO:0000313" key="1">
    <source>
        <dbReference type="EMBL" id="KAL0274687.1"/>
    </source>
</evidence>
<dbReference type="EMBL" id="JARGDH010000002">
    <property type="protein sequence ID" value="KAL0274687.1"/>
    <property type="molecule type" value="Genomic_DNA"/>
</dbReference>
<sequence>MHCNFPPADMAEYKALSSCRGLAEVCVLPSRSWTSKARRRRTTASIHSTSMH</sequence>
<dbReference type="AlphaFoldDB" id="A0AAW2HZ17"/>
<protein>
    <submittedName>
        <fullName evidence="1">Uncharacterized protein</fullName>
    </submittedName>
</protein>
<proteinExistence type="predicted"/>